<dbReference type="Pfam" id="PF13411">
    <property type="entry name" value="MerR_1"/>
    <property type="match status" value="1"/>
</dbReference>
<evidence type="ECO:0000256" key="1">
    <source>
        <dbReference type="ARBA" id="ARBA00023125"/>
    </source>
</evidence>
<evidence type="ECO:0000259" key="3">
    <source>
        <dbReference type="PROSITE" id="PS50937"/>
    </source>
</evidence>
<feature type="compositionally biased region" description="Low complexity" evidence="2">
    <location>
        <begin position="135"/>
        <end position="154"/>
    </location>
</feature>
<evidence type="ECO:0000313" key="5">
    <source>
        <dbReference type="Proteomes" id="UP000219565"/>
    </source>
</evidence>
<dbReference type="SMART" id="SM00422">
    <property type="entry name" value="HTH_MERR"/>
    <property type="match status" value="1"/>
</dbReference>
<evidence type="ECO:0000313" key="4">
    <source>
        <dbReference type="EMBL" id="SNY75559.1"/>
    </source>
</evidence>
<sequence length="296" mass="31736">MRAVYEHDGADVCERHGAVTGAAQWARGGMSIGSVLDLLRPDFPDITISKIRFLEAEGLIRPERTPSGYRRFSVADCERLRFVLTAQRDQYLPLKVIKEQLEAIDSGAATLGVREARARAHSGRPGGAESGPVTAADSGAAGAQAGRAARSAAPRRLGVVPGEVSPDELRFDHEIRLTRADLLEQAEIDERFLNDLIRANLISPGPAGFFDGEAVTLARTARAMAEFGLEARHLRAFKLAADREAALLAQIAAPIAKSRDAGARARAEETVRELAALSLTLHTCLVKASVRNSLGS</sequence>
<dbReference type="STRING" id="1379680.GCA_001612615_00515"/>
<dbReference type="InterPro" id="IPR000551">
    <property type="entry name" value="MerR-type_HTH_dom"/>
</dbReference>
<dbReference type="GO" id="GO:0003677">
    <property type="term" value="F:DNA binding"/>
    <property type="evidence" value="ECO:0007669"/>
    <property type="project" value="UniProtKB-KW"/>
</dbReference>
<dbReference type="CDD" id="cd00592">
    <property type="entry name" value="HTH_MerR-like"/>
    <property type="match status" value="1"/>
</dbReference>
<dbReference type="Proteomes" id="UP000219565">
    <property type="component" value="Unassembled WGS sequence"/>
</dbReference>
<dbReference type="PANTHER" id="PTHR30204">
    <property type="entry name" value="REDOX-CYCLING DRUG-SENSING TRANSCRIPTIONAL ACTIVATOR SOXR"/>
    <property type="match status" value="1"/>
</dbReference>
<gene>
    <name evidence="4" type="ORF">SAMN04244553_0516</name>
</gene>
<reference evidence="4 5" key="1">
    <citation type="submission" date="2017-09" db="EMBL/GenBank/DDBJ databases">
        <authorList>
            <person name="Ehlers B."/>
            <person name="Leendertz F.H."/>
        </authorList>
    </citation>
    <scope>NUCLEOTIDE SEQUENCE [LARGE SCALE GENOMIC DNA]</scope>
    <source>
        <strain evidence="4 5">DSM 45537</strain>
    </source>
</reference>
<protein>
    <submittedName>
        <fullName evidence="4">MerR family regulatory protein</fullName>
    </submittedName>
</protein>
<organism evidence="4 5">
    <name type="scientific">Nocardia amikacinitolerans</name>
    <dbReference type="NCBI Taxonomy" id="756689"/>
    <lineage>
        <taxon>Bacteria</taxon>
        <taxon>Bacillati</taxon>
        <taxon>Actinomycetota</taxon>
        <taxon>Actinomycetes</taxon>
        <taxon>Mycobacteriales</taxon>
        <taxon>Nocardiaceae</taxon>
        <taxon>Nocardia</taxon>
    </lineage>
</organism>
<dbReference type="PANTHER" id="PTHR30204:SF89">
    <property type="entry name" value="HTH MERR-TYPE DOMAIN-CONTAINING PROTEIN"/>
    <property type="match status" value="1"/>
</dbReference>
<evidence type="ECO:0000256" key="2">
    <source>
        <dbReference type="SAM" id="MobiDB-lite"/>
    </source>
</evidence>
<dbReference type="InterPro" id="IPR047057">
    <property type="entry name" value="MerR_fam"/>
</dbReference>
<dbReference type="PROSITE" id="PS50937">
    <property type="entry name" value="HTH_MERR_2"/>
    <property type="match status" value="1"/>
</dbReference>
<dbReference type="InterPro" id="IPR009061">
    <property type="entry name" value="DNA-bd_dom_put_sf"/>
</dbReference>
<feature type="region of interest" description="Disordered" evidence="2">
    <location>
        <begin position="118"/>
        <end position="154"/>
    </location>
</feature>
<name>A0A285KSF8_9NOCA</name>
<keyword evidence="5" id="KW-1185">Reference proteome</keyword>
<dbReference type="AlphaFoldDB" id="A0A285KSF8"/>
<keyword evidence="1" id="KW-0238">DNA-binding</keyword>
<dbReference type="SUPFAM" id="SSF46955">
    <property type="entry name" value="Putative DNA-binding domain"/>
    <property type="match status" value="1"/>
</dbReference>
<proteinExistence type="predicted"/>
<dbReference type="GO" id="GO:0003700">
    <property type="term" value="F:DNA-binding transcription factor activity"/>
    <property type="evidence" value="ECO:0007669"/>
    <property type="project" value="InterPro"/>
</dbReference>
<accession>A0A285KSF8</accession>
<feature type="domain" description="HTH merR-type" evidence="3">
    <location>
        <begin position="45"/>
        <end position="103"/>
    </location>
</feature>
<dbReference type="EMBL" id="OBEG01000001">
    <property type="protein sequence ID" value="SNY75559.1"/>
    <property type="molecule type" value="Genomic_DNA"/>
</dbReference>
<dbReference type="Gene3D" id="1.10.1660.10">
    <property type="match status" value="1"/>
</dbReference>